<proteinExistence type="predicted"/>
<dbReference type="AlphaFoldDB" id="A0A8H7EBP9"/>
<sequence length="87" mass="9924">MEDLQELYATAKDEFEMAAEETEKKTVYAPEDREAAREALKLLKDTYEKSLKLSSPQIAEEIRGRVSQRIRELDNANTALEESAMEG</sequence>
<dbReference type="Proteomes" id="UP000606974">
    <property type="component" value="Unassembled WGS sequence"/>
</dbReference>
<evidence type="ECO:0000313" key="2">
    <source>
        <dbReference type="Proteomes" id="UP000606974"/>
    </source>
</evidence>
<evidence type="ECO:0000313" key="1">
    <source>
        <dbReference type="EMBL" id="KAF7513986.1"/>
    </source>
</evidence>
<name>A0A8H7EBP9_9EURO</name>
<protein>
    <submittedName>
        <fullName evidence="1">Uncharacterized protein</fullName>
    </submittedName>
</protein>
<dbReference type="OrthoDB" id="273230at2759"/>
<keyword evidence="2" id="KW-1185">Reference proteome</keyword>
<reference evidence="1" key="1">
    <citation type="submission" date="2020-02" db="EMBL/GenBank/DDBJ databases">
        <authorList>
            <person name="Palmer J.M."/>
        </authorList>
    </citation>
    <scope>NUCLEOTIDE SEQUENCE</scope>
    <source>
        <strain evidence="1">EPUS1.4</strain>
        <tissue evidence="1">Thallus</tissue>
    </source>
</reference>
<comment type="caution">
    <text evidence="1">The sequence shown here is derived from an EMBL/GenBank/DDBJ whole genome shotgun (WGS) entry which is preliminary data.</text>
</comment>
<dbReference type="EMBL" id="JAACFV010000003">
    <property type="protein sequence ID" value="KAF7513986.1"/>
    <property type="molecule type" value="Genomic_DNA"/>
</dbReference>
<accession>A0A8H7EBP9</accession>
<organism evidence="1 2">
    <name type="scientific">Endocarpon pusillum</name>
    <dbReference type="NCBI Taxonomy" id="364733"/>
    <lineage>
        <taxon>Eukaryota</taxon>
        <taxon>Fungi</taxon>
        <taxon>Dikarya</taxon>
        <taxon>Ascomycota</taxon>
        <taxon>Pezizomycotina</taxon>
        <taxon>Eurotiomycetes</taxon>
        <taxon>Chaetothyriomycetidae</taxon>
        <taxon>Verrucariales</taxon>
        <taxon>Verrucariaceae</taxon>
        <taxon>Endocarpon</taxon>
    </lineage>
</organism>
<gene>
    <name evidence="1" type="ORF">GJ744_006600</name>
</gene>